<dbReference type="Gene3D" id="3.40.309.10">
    <property type="entry name" value="Aldehyde Dehydrogenase, Chain A, domain 2"/>
    <property type="match status" value="1"/>
</dbReference>
<dbReference type="InterPro" id="IPR016162">
    <property type="entry name" value="Ald_DH_N"/>
</dbReference>
<dbReference type="Proteomes" id="UP000265703">
    <property type="component" value="Unassembled WGS sequence"/>
</dbReference>
<protein>
    <submittedName>
        <fullName evidence="8">Aldehyde dehydrogenase domain-containing protein</fullName>
    </submittedName>
</protein>
<dbReference type="STRING" id="658196.A0A397T901"/>
<dbReference type="InterPro" id="IPR016163">
    <property type="entry name" value="Ald_DH_C"/>
</dbReference>
<evidence type="ECO:0000256" key="6">
    <source>
        <dbReference type="RuleBase" id="RU003345"/>
    </source>
</evidence>
<evidence type="ECO:0000256" key="4">
    <source>
        <dbReference type="ARBA" id="ARBA00037885"/>
    </source>
</evidence>
<accession>A0A397T901</accession>
<dbReference type="PROSITE" id="PS00070">
    <property type="entry name" value="ALDEHYDE_DEHYDR_CYS"/>
    <property type="match status" value="1"/>
</dbReference>
<name>A0A397T901_9GLOM</name>
<dbReference type="PROSITE" id="PS00687">
    <property type="entry name" value="ALDEHYDE_DEHYDR_GLU"/>
    <property type="match status" value="1"/>
</dbReference>
<keyword evidence="2 6" id="KW-0560">Oxidoreductase</keyword>
<dbReference type="CDD" id="cd07091">
    <property type="entry name" value="ALDH_F1-2_Ald2-like"/>
    <property type="match status" value="1"/>
</dbReference>
<evidence type="ECO:0000256" key="3">
    <source>
        <dbReference type="ARBA" id="ARBA00023027"/>
    </source>
</evidence>
<comment type="similarity">
    <text evidence="1 6">Belongs to the aldehyde dehydrogenase family.</text>
</comment>
<dbReference type="Pfam" id="PF00171">
    <property type="entry name" value="Aldedh"/>
    <property type="match status" value="1"/>
</dbReference>
<dbReference type="FunFam" id="3.40.605.10:FF:000011">
    <property type="entry name" value="ALD5p Mitochondrial aldehyde dehydrogenase"/>
    <property type="match status" value="1"/>
</dbReference>
<evidence type="ECO:0000256" key="1">
    <source>
        <dbReference type="ARBA" id="ARBA00009986"/>
    </source>
</evidence>
<evidence type="ECO:0000313" key="8">
    <source>
        <dbReference type="EMBL" id="RIA93376.1"/>
    </source>
</evidence>
<dbReference type="GO" id="GO:0019413">
    <property type="term" value="P:acetate biosynthetic process"/>
    <property type="evidence" value="ECO:0007669"/>
    <property type="project" value="UniProtKB-ARBA"/>
</dbReference>
<comment type="pathway">
    <text evidence="4">Alcohol metabolism; ethanol degradation; acetate from ethanol: step 2/2.</text>
</comment>
<dbReference type="FunFam" id="3.40.605.10:FF:000026">
    <property type="entry name" value="Aldehyde dehydrogenase, putative"/>
    <property type="match status" value="1"/>
</dbReference>
<feature type="active site" evidence="5">
    <location>
        <position position="268"/>
    </location>
</feature>
<sequence length="499" mass="54605">MSSSNNEQTLTLPTGKTVKINTCLFINNEFVDGIDGKRFETINPATGKVITTVAEALSNDVDKAVDAAYEAYNKVWKNVSGTERNKLMNKLCDLMERDLEEMAALESLDNGKAFSIAKFADVPATIKTFRYFAGFADKITGKIVETDHDKFDYVLREPFGVCGAIIPWNFPLLMIGMKLGPALACGNTIVLKSSEFTPLTALKFASLVKEAGFPKGVVNVLSGFGPTAGSAIAHHMKISKVAFTGSTNVGKSILKASADSNLKKVSLELGGKSPNIIFADANLEEAVKWAHMGIFFNHGQICVAGSRVYVQDSIYDEFLNKFKSYAESIKVGDPFKEDTYQGPQISKIQYDRIMSYIESGKNEGAKLLIGGERHGEEGYFIKPTIFTDVNENMTIMQEEIFGPVVAISKFSTAEEVIEKAHLTKYGLAAAVFTQDITRALKISNELQAGTVWVNCYNIYEPAVAFGGYRESGIGREGGKYAINEYTQLKSVQINLGRSL</sequence>
<dbReference type="SUPFAM" id="SSF53720">
    <property type="entry name" value="ALDH-like"/>
    <property type="match status" value="1"/>
</dbReference>
<dbReference type="Gene3D" id="3.40.605.10">
    <property type="entry name" value="Aldehyde Dehydrogenase, Chain A, domain 1"/>
    <property type="match status" value="1"/>
</dbReference>
<comment type="caution">
    <text evidence="8">The sequence shown here is derived from an EMBL/GenBank/DDBJ whole genome shotgun (WGS) entry which is preliminary data.</text>
</comment>
<dbReference type="OrthoDB" id="310895at2759"/>
<dbReference type="InterPro" id="IPR029510">
    <property type="entry name" value="Ald_DH_CS_GLU"/>
</dbReference>
<feature type="domain" description="Aldehyde dehydrogenase" evidence="7">
    <location>
        <begin position="33"/>
        <end position="491"/>
    </location>
</feature>
<dbReference type="FunFam" id="3.40.309.10:FF:000001">
    <property type="entry name" value="Mitochondrial aldehyde dehydrogenase 2"/>
    <property type="match status" value="1"/>
</dbReference>
<dbReference type="EMBL" id="QKYT01000105">
    <property type="protein sequence ID" value="RIA93376.1"/>
    <property type="molecule type" value="Genomic_DNA"/>
</dbReference>
<gene>
    <name evidence="8" type="ORF">C1645_762577</name>
</gene>
<dbReference type="AlphaFoldDB" id="A0A397T901"/>
<proteinExistence type="inferred from homology"/>
<keyword evidence="9" id="KW-1185">Reference proteome</keyword>
<keyword evidence="3" id="KW-0520">NAD</keyword>
<dbReference type="InterPro" id="IPR016161">
    <property type="entry name" value="Ald_DH/histidinol_DH"/>
</dbReference>
<evidence type="ECO:0000313" key="9">
    <source>
        <dbReference type="Proteomes" id="UP000265703"/>
    </source>
</evidence>
<evidence type="ECO:0000256" key="5">
    <source>
        <dbReference type="PROSITE-ProRule" id="PRU10007"/>
    </source>
</evidence>
<evidence type="ECO:0000259" key="7">
    <source>
        <dbReference type="Pfam" id="PF00171"/>
    </source>
</evidence>
<reference evidence="8 9" key="1">
    <citation type="submission" date="2018-06" db="EMBL/GenBank/DDBJ databases">
        <title>Comparative genomics reveals the genomic features of Rhizophagus irregularis, R. cerebriforme, R. diaphanum and Gigaspora rosea, and their symbiotic lifestyle signature.</title>
        <authorList>
            <person name="Morin E."/>
            <person name="San Clemente H."/>
            <person name="Chen E.C.H."/>
            <person name="De La Providencia I."/>
            <person name="Hainaut M."/>
            <person name="Kuo A."/>
            <person name="Kohler A."/>
            <person name="Murat C."/>
            <person name="Tang N."/>
            <person name="Roy S."/>
            <person name="Loubradou J."/>
            <person name="Henrissat B."/>
            <person name="Grigoriev I.V."/>
            <person name="Corradi N."/>
            <person name="Roux C."/>
            <person name="Martin F.M."/>
        </authorList>
    </citation>
    <scope>NUCLEOTIDE SEQUENCE [LARGE SCALE GENOMIC DNA]</scope>
    <source>
        <strain evidence="8 9">DAOM 227022</strain>
    </source>
</reference>
<dbReference type="PANTHER" id="PTHR11699">
    <property type="entry name" value="ALDEHYDE DEHYDROGENASE-RELATED"/>
    <property type="match status" value="1"/>
</dbReference>
<dbReference type="InterPro" id="IPR016160">
    <property type="entry name" value="Ald_DH_CS_CYS"/>
</dbReference>
<dbReference type="GO" id="GO:0005739">
    <property type="term" value="C:mitochondrion"/>
    <property type="evidence" value="ECO:0007669"/>
    <property type="project" value="UniProtKB-ARBA"/>
</dbReference>
<organism evidence="8 9">
    <name type="scientific">Glomus cerebriforme</name>
    <dbReference type="NCBI Taxonomy" id="658196"/>
    <lineage>
        <taxon>Eukaryota</taxon>
        <taxon>Fungi</taxon>
        <taxon>Fungi incertae sedis</taxon>
        <taxon>Mucoromycota</taxon>
        <taxon>Glomeromycotina</taxon>
        <taxon>Glomeromycetes</taxon>
        <taxon>Glomerales</taxon>
        <taxon>Glomeraceae</taxon>
        <taxon>Glomus</taxon>
    </lineage>
</organism>
<evidence type="ECO:0000256" key="2">
    <source>
        <dbReference type="ARBA" id="ARBA00023002"/>
    </source>
</evidence>
<dbReference type="InterPro" id="IPR015590">
    <property type="entry name" value="Aldehyde_DH_dom"/>
</dbReference>
<dbReference type="GO" id="GO:0004029">
    <property type="term" value="F:aldehyde dehydrogenase (NAD+) activity"/>
    <property type="evidence" value="ECO:0007669"/>
    <property type="project" value="UniProtKB-ARBA"/>
</dbReference>